<dbReference type="GO" id="GO:0030553">
    <property type="term" value="F:cGMP binding"/>
    <property type="evidence" value="ECO:0007669"/>
    <property type="project" value="UniProtKB-KW"/>
</dbReference>
<keyword evidence="9 17" id="KW-1133">Transmembrane helix</keyword>
<evidence type="ECO:0000256" key="15">
    <source>
        <dbReference type="ARBA" id="ARBA00023303"/>
    </source>
</evidence>
<evidence type="ECO:0000256" key="12">
    <source>
        <dbReference type="ARBA" id="ARBA00023136"/>
    </source>
</evidence>
<dbReference type="SMART" id="SM00100">
    <property type="entry name" value="cNMP"/>
    <property type="match status" value="1"/>
</dbReference>
<comment type="caution">
    <text evidence="19">The sequence shown here is derived from an EMBL/GenBank/DDBJ whole genome shotgun (WGS) entry which is preliminary data.</text>
</comment>
<dbReference type="Proteomes" id="UP001634007">
    <property type="component" value="Unassembled WGS sequence"/>
</dbReference>
<dbReference type="SUPFAM" id="SSF81324">
    <property type="entry name" value="Voltage-gated potassium channels"/>
    <property type="match status" value="1"/>
</dbReference>
<dbReference type="GO" id="GO:0005886">
    <property type="term" value="C:plasma membrane"/>
    <property type="evidence" value="ECO:0007669"/>
    <property type="project" value="UniProtKB-SubCell"/>
</dbReference>
<keyword evidence="12 17" id="KW-0472">Membrane</keyword>
<evidence type="ECO:0000256" key="7">
    <source>
        <dbReference type="ARBA" id="ARBA00022692"/>
    </source>
</evidence>
<proteinExistence type="inferred from homology"/>
<evidence type="ECO:0000256" key="4">
    <source>
        <dbReference type="ARBA" id="ARBA00022475"/>
    </source>
</evidence>
<dbReference type="InterPro" id="IPR018490">
    <property type="entry name" value="cNMP-bd_dom_sf"/>
</dbReference>
<keyword evidence="8" id="KW-0112">Calmodulin-binding</keyword>
<dbReference type="FunFam" id="2.60.120.10:FF:000024">
    <property type="entry name" value="Cyclic nucleotide-gated ion channel 1"/>
    <property type="match status" value="1"/>
</dbReference>
<dbReference type="PANTHER" id="PTHR45651:SF12">
    <property type="entry name" value="CYCLIC NUCLEOTIDE-GATED ION CHANNEL 15-RELATED"/>
    <property type="match status" value="1"/>
</dbReference>
<feature type="transmembrane region" description="Helical" evidence="17">
    <location>
        <begin position="217"/>
        <end position="236"/>
    </location>
</feature>
<comment type="similarity">
    <text evidence="2">Belongs to the cyclic nucleotide-gated cation channel (TC 1.A.1.5) family.</text>
</comment>
<dbReference type="Gene3D" id="2.60.120.10">
    <property type="entry name" value="Jelly Rolls"/>
    <property type="match status" value="1"/>
</dbReference>
<dbReference type="PROSITE" id="PS50042">
    <property type="entry name" value="CNMP_BINDING_3"/>
    <property type="match status" value="1"/>
</dbReference>
<evidence type="ECO:0000256" key="14">
    <source>
        <dbReference type="ARBA" id="ARBA00023286"/>
    </source>
</evidence>
<dbReference type="Gene3D" id="1.10.287.630">
    <property type="entry name" value="Helix hairpin bin"/>
    <property type="match status" value="1"/>
</dbReference>
<feature type="compositionally biased region" description="Basic and acidic residues" evidence="16">
    <location>
        <begin position="28"/>
        <end position="44"/>
    </location>
</feature>
<feature type="transmembrane region" description="Helical" evidence="17">
    <location>
        <begin position="257"/>
        <end position="278"/>
    </location>
</feature>
<dbReference type="GO" id="GO:0034220">
    <property type="term" value="P:monoatomic ion transmembrane transport"/>
    <property type="evidence" value="ECO:0007669"/>
    <property type="project" value="UniProtKB-KW"/>
</dbReference>
<evidence type="ECO:0000313" key="20">
    <source>
        <dbReference type="Proteomes" id="UP001634007"/>
    </source>
</evidence>
<evidence type="ECO:0000256" key="16">
    <source>
        <dbReference type="SAM" id="MobiDB-lite"/>
    </source>
</evidence>
<evidence type="ECO:0000256" key="3">
    <source>
        <dbReference type="ARBA" id="ARBA00022448"/>
    </source>
</evidence>
<evidence type="ECO:0000259" key="18">
    <source>
        <dbReference type="PROSITE" id="PS50042"/>
    </source>
</evidence>
<dbReference type="SUPFAM" id="SSF51206">
    <property type="entry name" value="cAMP-binding domain-like"/>
    <property type="match status" value="1"/>
</dbReference>
<dbReference type="EMBL" id="JBJKBG010000010">
    <property type="protein sequence ID" value="KAL3718793.1"/>
    <property type="molecule type" value="Genomic_DNA"/>
</dbReference>
<evidence type="ECO:0000313" key="19">
    <source>
        <dbReference type="EMBL" id="KAL3718793.1"/>
    </source>
</evidence>
<keyword evidence="7 17" id="KW-0812">Transmembrane</keyword>
<keyword evidence="10" id="KW-0142">cGMP-binding</keyword>
<dbReference type="GO" id="GO:0030552">
    <property type="term" value="F:cAMP binding"/>
    <property type="evidence" value="ECO:0007669"/>
    <property type="project" value="UniProtKB-KW"/>
</dbReference>
<dbReference type="AlphaFoldDB" id="A0ABD3J0A5"/>
<dbReference type="Gene3D" id="1.10.287.70">
    <property type="match status" value="1"/>
</dbReference>
<dbReference type="InterPro" id="IPR005821">
    <property type="entry name" value="Ion_trans_dom"/>
</dbReference>
<dbReference type="Pfam" id="PF00520">
    <property type="entry name" value="Ion_trans"/>
    <property type="match status" value="1"/>
</dbReference>
<dbReference type="InterPro" id="IPR014710">
    <property type="entry name" value="RmlC-like_jellyroll"/>
</dbReference>
<keyword evidence="14" id="KW-1071">Ligand-gated ion channel</keyword>
<evidence type="ECO:0000256" key="6">
    <source>
        <dbReference type="ARBA" id="ARBA00022566"/>
    </source>
</evidence>
<evidence type="ECO:0000256" key="9">
    <source>
        <dbReference type="ARBA" id="ARBA00022989"/>
    </source>
</evidence>
<dbReference type="PANTHER" id="PTHR45651">
    <property type="entry name" value="CYCLIC NUCLEOTIDE-GATED ION CHANNEL 15-RELATED-RELATED"/>
    <property type="match status" value="1"/>
</dbReference>
<dbReference type="CDD" id="cd00038">
    <property type="entry name" value="CAP_ED"/>
    <property type="match status" value="1"/>
</dbReference>
<evidence type="ECO:0000256" key="10">
    <source>
        <dbReference type="ARBA" id="ARBA00022992"/>
    </source>
</evidence>
<evidence type="ECO:0000256" key="2">
    <source>
        <dbReference type="ARBA" id="ARBA00010486"/>
    </source>
</evidence>
<keyword evidence="10" id="KW-0547">Nucleotide-binding</keyword>
<evidence type="ECO:0000256" key="13">
    <source>
        <dbReference type="ARBA" id="ARBA00023149"/>
    </source>
</evidence>
<keyword evidence="15" id="KW-0407">Ion channel</keyword>
<keyword evidence="6" id="KW-0116">cAMP-binding</keyword>
<evidence type="ECO:0000256" key="11">
    <source>
        <dbReference type="ARBA" id="ARBA00023065"/>
    </source>
</evidence>
<keyword evidence="20" id="KW-1185">Reference proteome</keyword>
<feature type="compositionally biased region" description="Low complexity" evidence="16">
    <location>
        <begin position="1"/>
        <end position="10"/>
    </location>
</feature>
<keyword evidence="5" id="KW-0140">cGMP</keyword>
<dbReference type="GO" id="GO:0005516">
    <property type="term" value="F:calmodulin binding"/>
    <property type="evidence" value="ECO:0007669"/>
    <property type="project" value="UniProtKB-KW"/>
</dbReference>
<comment type="subcellular location">
    <subcellularLocation>
        <location evidence="1">Cell membrane</location>
        <topology evidence="1">Multi-pass membrane protein</topology>
    </subcellularLocation>
</comment>
<reference evidence="19 20" key="1">
    <citation type="submission" date="2024-11" db="EMBL/GenBank/DDBJ databases">
        <title>Chromosome-level genome assembly of Eucalyptus globulus Labill. provides insights into its genome evolution.</title>
        <authorList>
            <person name="Li X."/>
        </authorList>
    </citation>
    <scope>NUCLEOTIDE SEQUENCE [LARGE SCALE GENOMIC DNA]</scope>
    <source>
        <strain evidence="19">CL2024</strain>
        <tissue evidence="19">Fresh tender leaves</tissue>
    </source>
</reference>
<evidence type="ECO:0000256" key="1">
    <source>
        <dbReference type="ARBA" id="ARBA00004651"/>
    </source>
</evidence>
<evidence type="ECO:0000256" key="8">
    <source>
        <dbReference type="ARBA" id="ARBA00022860"/>
    </source>
</evidence>
<accession>A0ABD3J0A5</accession>
<evidence type="ECO:0000256" key="17">
    <source>
        <dbReference type="SAM" id="Phobius"/>
    </source>
</evidence>
<dbReference type="InterPro" id="IPR000595">
    <property type="entry name" value="cNMP-bd_dom"/>
</dbReference>
<name>A0ABD3J0A5_EUCGL</name>
<protein>
    <recommendedName>
        <fullName evidence="18">Cyclic nucleotide-binding domain-containing protein</fullName>
    </recommendedName>
</protein>
<dbReference type="FunFam" id="1.10.287.630:FF:000003">
    <property type="entry name" value="Cyclic nucleotide-gated ion channel 1"/>
    <property type="match status" value="1"/>
</dbReference>
<feature type="region of interest" description="Disordered" evidence="16">
    <location>
        <begin position="1"/>
        <end position="44"/>
    </location>
</feature>
<organism evidence="19 20">
    <name type="scientific">Eucalyptus globulus</name>
    <name type="common">Tasmanian blue gum</name>
    <dbReference type="NCBI Taxonomy" id="34317"/>
    <lineage>
        <taxon>Eukaryota</taxon>
        <taxon>Viridiplantae</taxon>
        <taxon>Streptophyta</taxon>
        <taxon>Embryophyta</taxon>
        <taxon>Tracheophyta</taxon>
        <taxon>Spermatophyta</taxon>
        <taxon>Magnoliopsida</taxon>
        <taxon>eudicotyledons</taxon>
        <taxon>Gunneridae</taxon>
        <taxon>Pentapetalae</taxon>
        <taxon>rosids</taxon>
        <taxon>malvids</taxon>
        <taxon>Myrtales</taxon>
        <taxon>Myrtaceae</taxon>
        <taxon>Myrtoideae</taxon>
        <taxon>Eucalypteae</taxon>
        <taxon>Eucalyptus</taxon>
    </lineage>
</organism>
<feature type="transmembrane region" description="Helical" evidence="17">
    <location>
        <begin position="384"/>
        <end position="402"/>
    </location>
</feature>
<feature type="domain" description="Cyclic nucleotide-binding" evidence="18">
    <location>
        <begin position="488"/>
        <end position="562"/>
    </location>
</feature>
<sequence length="703" mass="80981">MSSVGCCSTSRRSRSGRVADESLPAELQRTEKDGLTGRASTEDVPLHSSALKNTNHRIGGSLKSKVLHRVFSEDYERVKNYIFDPRGQTIHRWNRIFLMACVISLFVDPLFLLVPSLDSNNMCMEDDFRAKVVLTTLRSVLDAFYAAQIIFRFKTAYVAPSSRVFGRGELVIDSKKIALRYLSRSFLIDLFAAIPLPQVLVWAIIPNLGGSVMVQTRNVLLFIIFIQQVPRIFLLLPLRLEIINASGALTEKAWAGAAYNLLIYMLYAHIAGVCWYLNFVQRLESCWGIICDQEEPLCRYDFFDCHHVHDPGRSSWLSSTNATTLCEPSSANTPVQWGIYNTILGSSFASCQFFSKYFFGYWWGLNNLSDIGQNLTPSTYVGELLFVNIFAAHGLLLFALLIGNMQRYLHSTTIRIDQWMIQRADTEQWMHHRHLPPKLRQSVRIYDQYKWAATRGVDEEALLSDLPMDLRREIKRHLCFDLVRRVPLFNQMDERTLDAICERLKPVLCTQNMYLVREGDLTEDMFFIIRGHLESWTTNDSRTGFFNSVRLGPGDFCGEELLTWALDPSQGVILPTSTRTVKALKEVEAFSLAANDLKFVALQFRRLHSKELRHKFRFYSHQWRTWAACFIQSEWRRHKKSKEEAKLRYNKDAAAGKSTSSRSFWDRYARELIEITRRDENNPVESASDAVNMVQKPVDLDFL</sequence>
<keyword evidence="3" id="KW-0813">Transport</keyword>
<feature type="transmembrane region" description="Helical" evidence="17">
    <location>
        <begin position="96"/>
        <end position="114"/>
    </location>
</feature>
<keyword evidence="11" id="KW-0406">Ion transport</keyword>
<gene>
    <name evidence="19" type="ORF">ACJRO7_003839</name>
</gene>
<feature type="transmembrane region" description="Helical" evidence="17">
    <location>
        <begin position="186"/>
        <end position="205"/>
    </location>
</feature>
<evidence type="ECO:0000256" key="5">
    <source>
        <dbReference type="ARBA" id="ARBA00022535"/>
    </source>
</evidence>
<keyword evidence="4" id="KW-1003">Cell membrane</keyword>
<keyword evidence="13" id="KW-0114">cAMP</keyword>